<gene>
    <name evidence="2" type="ORF">K8V42_03020</name>
    <name evidence="3" type="ORF">RU93_GL000633</name>
</gene>
<reference evidence="3 4" key="1">
    <citation type="submission" date="2014-12" db="EMBL/GenBank/DDBJ databases">
        <title>Draft genome sequences of 29 type strains of Enterococci.</title>
        <authorList>
            <person name="Zhong Z."/>
            <person name="Sun Z."/>
            <person name="Liu W."/>
            <person name="Zhang W."/>
            <person name="Zhang H."/>
        </authorList>
    </citation>
    <scope>NUCLEOTIDE SEQUENCE [LARGE SCALE GENOMIC DNA]</scope>
    <source>
        <strain evidence="3 4">DSM 17690</strain>
    </source>
</reference>
<feature type="domain" description="DUF1659" evidence="1">
    <location>
        <begin position="3"/>
        <end position="46"/>
    </location>
</feature>
<accession>A0A1L8QQ85</accession>
<dbReference type="OrthoDB" id="2324006at2"/>
<dbReference type="EMBL" id="JAJJVO010000051">
    <property type="protein sequence ID" value="MCC9273245.1"/>
    <property type="molecule type" value="Genomic_DNA"/>
</dbReference>
<dbReference type="EMBL" id="JXKD01000014">
    <property type="protein sequence ID" value="OJG09650.1"/>
    <property type="molecule type" value="Genomic_DNA"/>
</dbReference>
<dbReference type="Pfam" id="PF07872">
    <property type="entry name" value="DUF1659"/>
    <property type="match status" value="1"/>
</dbReference>
<sequence>MKTRNQAKLTVQLSVDGEEKLQKQSFSHVKADVTEETILAFGEAIARFDPENSRLESMIETVDFEYRK</sequence>
<dbReference type="InterPro" id="IPR012454">
    <property type="entry name" value="DUF1659"/>
</dbReference>
<evidence type="ECO:0000313" key="3">
    <source>
        <dbReference type="EMBL" id="OJG09650.1"/>
    </source>
</evidence>
<evidence type="ECO:0000313" key="2">
    <source>
        <dbReference type="EMBL" id="MCC9273245.1"/>
    </source>
</evidence>
<keyword evidence="4" id="KW-1185">Reference proteome</keyword>
<dbReference type="Proteomes" id="UP000813384">
    <property type="component" value="Unassembled WGS sequence"/>
</dbReference>
<reference evidence="2" key="2">
    <citation type="journal article" date="2021" name="PeerJ">
        <title>Extensive microbial diversity within the chicken gut microbiome revealed by metagenomics and culture.</title>
        <authorList>
            <person name="Gilroy R."/>
            <person name="Ravi A."/>
            <person name="Getino M."/>
            <person name="Pursley I."/>
            <person name="Horton D.L."/>
            <person name="Alikhan N.F."/>
            <person name="Baker D."/>
            <person name="Gharbi K."/>
            <person name="Hall N."/>
            <person name="Watson M."/>
            <person name="Adriaenssens E.M."/>
            <person name="Foster-Nyarko E."/>
            <person name="Jarju S."/>
            <person name="Secka A."/>
            <person name="Antonio M."/>
            <person name="Oren A."/>
            <person name="Chaudhuri R.R."/>
            <person name="La Ragione R."/>
            <person name="Hildebrand F."/>
            <person name="Pallen M.J."/>
        </authorList>
    </citation>
    <scope>NUCLEOTIDE SEQUENCE</scope>
    <source>
        <strain evidence="2">150</strain>
    </source>
</reference>
<evidence type="ECO:0000313" key="4">
    <source>
        <dbReference type="Proteomes" id="UP000182149"/>
    </source>
</evidence>
<reference evidence="2" key="3">
    <citation type="submission" date="2021-11" db="EMBL/GenBank/DDBJ databases">
        <authorList>
            <person name="Gilroy R."/>
        </authorList>
    </citation>
    <scope>NUCLEOTIDE SEQUENCE</scope>
    <source>
        <strain evidence="2">150</strain>
    </source>
</reference>
<proteinExistence type="predicted"/>
<dbReference type="Proteomes" id="UP000182149">
    <property type="component" value="Unassembled WGS sequence"/>
</dbReference>
<evidence type="ECO:0000259" key="1">
    <source>
        <dbReference type="Pfam" id="PF07872"/>
    </source>
</evidence>
<dbReference type="STRING" id="328396.RU93_GL000633"/>
<organism evidence="3 4">
    <name type="scientific">Enterococcus aquimarinus</name>
    <dbReference type="NCBI Taxonomy" id="328396"/>
    <lineage>
        <taxon>Bacteria</taxon>
        <taxon>Bacillati</taxon>
        <taxon>Bacillota</taxon>
        <taxon>Bacilli</taxon>
        <taxon>Lactobacillales</taxon>
        <taxon>Enterococcaceae</taxon>
        <taxon>Enterococcus</taxon>
    </lineage>
</organism>
<protein>
    <submittedName>
        <fullName evidence="2">DUF1659 domain-containing protein</fullName>
    </submittedName>
</protein>
<comment type="caution">
    <text evidence="3">The sequence shown here is derived from an EMBL/GenBank/DDBJ whole genome shotgun (WGS) entry which is preliminary data.</text>
</comment>
<dbReference type="RefSeq" id="WP_071875333.1">
    <property type="nucleotide sequence ID" value="NZ_JBHSHF010000004.1"/>
</dbReference>
<dbReference type="AlphaFoldDB" id="A0A1L8QQ85"/>
<name>A0A1L8QQ85_9ENTE</name>